<name>A0A1J4K5Y4_9EUKA</name>
<keyword evidence="1" id="KW-1133">Transmembrane helix</keyword>
<keyword evidence="1" id="KW-0812">Transmembrane</keyword>
<comment type="caution">
    <text evidence="2">The sequence shown here is derived from an EMBL/GenBank/DDBJ whole genome shotgun (WGS) entry which is preliminary data.</text>
</comment>
<dbReference type="EMBL" id="MLAK01000722">
    <property type="protein sequence ID" value="OHT06571.1"/>
    <property type="molecule type" value="Genomic_DNA"/>
</dbReference>
<evidence type="ECO:0000313" key="3">
    <source>
        <dbReference type="Proteomes" id="UP000179807"/>
    </source>
</evidence>
<reference evidence="2" key="1">
    <citation type="submission" date="2016-10" db="EMBL/GenBank/DDBJ databases">
        <authorList>
            <person name="Benchimol M."/>
            <person name="Almeida L.G."/>
            <person name="Vasconcelos A.T."/>
            <person name="Perreira-Neves A."/>
            <person name="Rosa I.A."/>
            <person name="Tasca T."/>
            <person name="Bogo M.R."/>
            <person name="de Souza W."/>
        </authorList>
    </citation>
    <scope>NUCLEOTIDE SEQUENCE [LARGE SCALE GENOMIC DNA]</scope>
    <source>
        <strain evidence="2">K</strain>
    </source>
</reference>
<dbReference type="GeneID" id="94839024"/>
<dbReference type="VEuPathDB" id="TrichDB:TRFO_25387"/>
<dbReference type="RefSeq" id="XP_068359707.1">
    <property type="nucleotide sequence ID" value="XM_068504320.1"/>
</dbReference>
<keyword evidence="3" id="KW-1185">Reference proteome</keyword>
<proteinExistence type="predicted"/>
<protein>
    <submittedName>
        <fullName evidence="2">Uncharacterized protein</fullName>
    </submittedName>
</protein>
<dbReference type="Proteomes" id="UP000179807">
    <property type="component" value="Unassembled WGS sequence"/>
</dbReference>
<keyword evidence="1" id="KW-0472">Membrane</keyword>
<gene>
    <name evidence="2" type="ORF">TRFO_25387</name>
</gene>
<sequence>MLNVGGSEVVNIDLSSEANVILHYPHQANNFLEARIIVSPENTTNYFLDPTQDAIISGSIIQLRVFDIVSIILSVWIIPKEMCPLVSFVLPEFDSFSLTLSSKYLTDSFCVFANDSDEAETYYYGSFSNSSSSRFEIYTPTQLFPFDVCYDKFCKIKTNGSVFFWYQSEVPVKLETFIRINGYNSSNDLSTKELNPLIYYNATNKYNVGKEIDTKTIKPITYASDERRKWSIIATVSTTWLMIVLIITKAIIAFILVHRSRKENRPISYDSTTAQPITLVLNQYCPNTSAKLIMPSTHIASYS</sequence>
<accession>A0A1J4K5Y4</accession>
<evidence type="ECO:0000256" key="1">
    <source>
        <dbReference type="SAM" id="Phobius"/>
    </source>
</evidence>
<feature type="transmembrane region" description="Helical" evidence="1">
    <location>
        <begin position="230"/>
        <end position="257"/>
    </location>
</feature>
<evidence type="ECO:0000313" key="2">
    <source>
        <dbReference type="EMBL" id="OHT06571.1"/>
    </source>
</evidence>
<dbReference type="AlphaFoldDB" id="A0A1J4K5Y4"/>
<organism evidence="2 3">
    <name type="scientific">Tritrichomonas foetus</name>
    <dbReference type="NCBI Taxonomy" id="1144522"/>
    <lineage>
        <taxon>Eukaryota</taxon>
        <taxon>Metamonada</taxon>
        <taxon>Parabasalia</taxon>
        <taxon>Tritrichomonadida</taxon>
        <taxon>Tritrichomonadidae</taxon>
        <taxon>Tritrichomonas</taxon>
    </lineage>
</organism>